<dbReference type="Pfam" id="PF24864">
    <property type="entry name" value="DUF7730"/>
    <property type="match status" value="1"/>
</dbReference>
<gene>
    <name evidence="2" type="ORF">K504DRAFT_414171</name>
</gene>
<dbReference type="EMBL" id="MU005777">
    <property type="protein sequence ID" value="KAF2706029.1"/>
    <property type="molecule type" value="Genomic_DNA"/>
</dbReference>
<evidence type="ECO:0000259" key="1">
    <source>
        <dbReference type="Pfam" id="PF24864"/>
    </source>
</evidence>
<organism evidence="2 3">
    <name type="scientific">Pleomassaria siparia CBS 279.74</name>
    <dbReference type="NCBI Taxonomy" id="1314801"/>
    <lineage>
        <taxon>Eukaryota</taxon>
        <taxon>Fungi</taxon>
        <taxon>Dikarya</taxon>
        <taxon>Ascomycota</taxon>
        <taxon>Pezizomycotina</taxon>
        <taxon>Dothideomycetes</taxon>
        <taxon>Pleosporomycetidae</taxon>
        <taxon>Pleosporales</taxon>
        <taxon>Pleomassariaceae</taxon>
        <taxon>Pleomassaria</taxon>
    </lineage>
</organism>
<sequence length="310" mass="35732">MSTNPPVKGQWVQSYKENPTRVGFLDLPAELREYIYDFAFRVQGTIFVYSDHRSRWPIMKGKIVKNKNEGPLEPRSVESSVPIALLRSCRQVHAESCGVLYGNNTYQLWMSHDPFTPFYQSLVRHLVFMTDTDHRIYGDDLETVGYWWRKRGWPDVIEKSTRLLQRFPGLESLTMPIQLNRYGRTWRPAFLSSDQKTREQRVAYAASWLAIKCPWEDERLRKLLHLEIMPASGLSKEAFEGSRFAPEDKWDWTEFADAFERMKSMSVTVPAPKDDHVMSSIGSRLSQVATTILAIRDAGQSRSIGGSSEG</sequence>
<dbReference type="Proteomes" id="UP000799428">
    <property type="component" value="Unassembled WGS sequence"/>
</dbReference>
<evidence type="ECO:0000313" key="3">
    <source>
        <dbReference type="Proteomes" id="UP000799428"/>
    </source>
</evidence>
<dbReference type="PANTHER" id="PTHR42085">
    <property type="entry name" value="F-BOX DOMAIN-CONTAINING PROTEIN"/>
    <property type="match status" value="1"/>
</dbReference>
<protein>
    <recommendedName>
        <fullName evidence="1">DUF7730 domain-containing protein</fullName>
    </recommendedName>
</protein>
<dbReference type="AlphaFoldDB" id="A0A6G1JZJ5"/>
<dbReference type="InterPro" id="IPR038883">
    <property type="entry name" value="AN11006-like"/>
</dbReference>
<dbReference type="InterPro" id="IPR056632">
    <property type="entry name" value="DUF7730"/>
</dbReference>
<keyword evidence="3" id="KW-1185">Reference proteome</keyword>
<accession>A0A6G1JZJ5</accession>
<proteinExistence type="predicted"/>
<feature type="domain" description="DUF7730" evidence="1">
    <location>
        <begin position="24"/>
        <end position="191"/>
    </location>
</feature>
<dbReference type="OrthoDB" id="5272396at2759"/>
<name>A0A6G1JZJ5_9PLEO</name>
<dbReference type="PANTHER" id="PTHR42085:SF1">
    <property type="entry name" value="F-BOX DOMAIN-CONTAINING PROTEIN"/>
    <property type="match status" value="1"/>
</dbReference>
<reference evidence="2" key="1">
    <citation type="journal article" date="2020" name="Stud. Mycol.">
        <title>101 Dothideomycetes genomes: a test case for predicting lifestyles and emergence of pathogens.</title>
        <authorList>
            <person name="Haridas S."/>
            <person name="Albert R."/>
            <person name="Binder M."/>
            <person name="Bloem J."/>
            <person name="Labutti K."/>
            <person name="Salamov A."/>
            <person name="Andreopoulos B."/>
            <person name="Baker S."/>
            <person name="Barry K."/>
            <person name="Bills G."/>
            <person name="Bluhm B."/>
            <person name="Cannon C."/>
            <person name="Castanera R."/>
            <person name="Culley D."/>
            <person name="Daum C."/>
            <person name="Ezra D."/>
            <person name="Gonzalez J."/>
            <person name="Henrissat B."/>
            <person name="Kuo A."/>
            <person name="Liang C."/>
            <person name="Lipzen A."/>
            <person name="Lutzoni F."/>
            <person name="Magnuson J."/>
            <person name="Mondo S."/>
            <person name="Nolan M."/>
            <person name="Ohm R."/>
            <person name="Pangilinan J."/>
            <person name="Park H.-J."/>
            <person name="Ramirez L."/>
            <person name="Alfaro M."/>
            <person name="Sun H."/>
            <person name="Tritt A."/>
            <person name="Yoshinaga Y."/>
            <person name="Zwiers L.-H."/>
            <person name="Turgeon B."/>
            <person name="Goodwin S."/>
            <person name="Spatafora J."/>
            <person name="Crous P."/>
            <person name="Grigoriev I."/>
        </authorList>
    </citation>
    <scope>NUCLEOTIDE SEQUENCE</scope>
    <source>
        <strain evidence="2">CBS 279.74</strain>
    </source>
</reference>
<evidence type="ECO:0000313" key="2">
    <source>
        <dbReference type="EMBL" id="KAF2706029.1"/>
    </source>
</evidence>